<reference evidence="1 2" key="1">
    <citation type="submission" date="2023-01" db="EMBL/GenBank/DDBJ databases">
        <title>Analysis of 21 Apiospora genomes using comparative genomics revels a genus with tremendous synthesis potential of carbohydrate active enzymes and secondary metabolites.</title>
        <authorList>
            <person name="Sorensen T."/>
        </authorList>
    </citation>
    <scope>NUCLEOTIDE SEQUENCE [LARGE SCALE GENOMIC DNA]</scope>
    <source>
        <strain evidence="1 2">CBS 24483</strain>
    </source>
</reference>
<evidence type="ECO:0000313" key="1">
    <source>
        <dbReference type="EMBL" id="KAK7967186.1"/>
    </source>
</evidence>
<protein>
    <recommendedName>
        <fullName evidence="3">F-box domain-containing protein</fullName>
    </recommendedName>
</protein>
<keyword evidence="2" id="KW-1185">Reference proteome</keyword>
<sequence length="296" mass="33167">MSSSAHLVIQGLPNELGLQVVRESVLVRGKVSRALRLRLVCKLWNSAVKAAFFALDLVIPRFSWRHPYRNEYIAHRVLTLIKPRWLALNLIRSVAERVLQSNTPKKPADLKACVHDLCSIEQSFHDRGRELVNWHVFAPWVGAGGAIPTEQQRVDQALLSAAAFYNDVEMAKQVLPHNAWLLSLDRRYDVSPLLGYPVAVAAWKGSIQVLNLFLEAIEAYSGSTDQARATVILYAADGNQLEALELGLEMDHALSWREVHLGLELTTDDRVLHCLLETALAFTVASAWQSIKARRP</sequence>
<comment type="caution">
    <text evidence="1">The sequence shown here is derived from an EMBL/GenBank/DDBJ whole genome shotgun (WGS) entry which is preliminary data.</text>
</comment>
<evidence type="ECO:0008006" key="3">
    <source>
        <dbReference type="Google" id="ProtNLM"/>
    </source>
</evidence>
<dbReference type="RefSeq" id="XP_066706578.1">
    <property type="nucleotide sequence ID" value="XM_066837685.1"/>
</dbReference>
<dbReference type="EMBL" id="JAQQWE010000001">
    <property type="protein sequence ID" value="KAK7967186.1"/>
    <property type="molecule type" value="Genomic_DNA"/>
</dbReference>
<name>A0ABR1QXW9_9PEZI</name>
<evidence type="ECO:0000313" key="2">
    <source>
        <dbReference type="Proteomes" id="UP001391051"/>
    </source>
</evidence>
<accession>A0ABR1QXW9</accession>
<dbReference type="Proteomes" id="UP001391051">
    <property type="component" value="Unassembled WGS sequence"/>
</dbReference>
<dbReference type="InterPro" id="IPR036770">
    <property type="entry name" value="Ankyrin_rpt-contain_sf"/>
</dbReference>
<dbReference type="SUPFAM" id="SSF48403">
    <property type="entry name" value="Ankyrin repeat"/>
    <property type="match status" value="1"/>
</dbReference>
<dbReference type="GeneID" id="92070747"/>
<dbReference type="Gene3D" id="1.25.40.20">
    <property type="entry name" value="Ankyrin repeat-containing domain"/>
    <property type="match status" value="1"/>
</dbReference>
<proteinExistence type="predicted"/>
<organism evidence="1 2">
    <name type="scientific">Apiospora aurea</name>
    <dbReference type="NCBI Taxonomy" id="335848"/>
    <lineage>
        <taxon>Eukaryota</taxon>
        <taxon>Fungi</taxon>
        <taxon>Dikarya</taxon>
        <taxon>Ascomycota</taxon>
        <taxon>Pezizomycotina</taxon>
        <taxon>Sordariomycetes</taxon>
        <taxon>Xylariomycetidae</taxon>
        <taxon>Amphisphaeriales</taxon>
        <taxon>Apiosporaceae</taxon>
        <taxon>Apiospora</taxon>
    </lineage>
</organism>
<gene>
    <name evidence="1" type="ORF">PG986_001463</name>
</gene>